<dbReference type="InterPro" id="IPR027370">
    <property type="entry name" value="Znf-RING_euk"/>
</dbReference>
<dbReference type="InterPro" id="IPR017907">
    <property type="entry name" value="Znf_RING_CS"/>
</dbReference>
<feature type="domain" description="RING-type" evidence="5">
    <location>
        <begin position="16"/>
        <end position="58"/>
    </location>
</feature>
<evidence type="ECO:0000256" key="4">
    <source>
        <dbReference type="PROSITE-ProRule" id="PRU00024"/>
    </source>
</evidence>
<protein>
    <recommendedName>
        <fullName evidence="9">RING-type domain-containing protein</fullName>
    </recommendedName>
</protein>
<proteinExistence type="predicted"/>
<reference evidence="7" key="2">
    <citation type="submission" date="2025-08" db="UniProtKB">
        <authorList>
            <consortium name="Ensembl"/>
        </authorList>
    </citation>
    <scope>IDENTIFICATION</scope>
</reference>
<dbReference type="Pfam" id="PF00643">
    <property type="entry name" value="zf-B_box"/>
    <property type="match status" value="1"/>
</dbReference>
<evidence type="ECO:0000256" key="3">
    <source>
        <dbReference type="ARBA" id="ARBA00022833"/>
    </source>
</evidence>
<evidence type="ECO:0000259" key="5">
    <source>
        <dbReference type="PROSITE" id="PS50089"/>
    </source>
</evidence>
<dbReference type="PROSITE" id="PS00518">
    <property type="entry name" value="ZF_RING_1"/>
    <property type="match status" value="1"/>
</dbReference>
<dbReference type="SUPFAM" id="SSF57850">
    <property type="entry name" value="RING/U-box"/>
    <property type="match status" value="1"/>
</dbReference>
<dbReference type="AlphaFoldDB" id="A0A8C5H148"/>
<dbReference type="SMART" id="SM00184">
    <property type="entry name" value="RING"/>
    <property type="match status" value="1"/>
</dbReference>
<dbReference type="PROSITE" id="PS50089">
    <property type="entry name" value="ZF_RING_2"/>
    <property type="match status" value="1"/>
</dbReference>
<organism evidence="7 8">
    <name type="scientific">Gouania willdenowi</name>
    <name type="common">Blunt-snouted clingfish</name>
    <name type="synonym">Lepadogaster willdenowi</name>
    <dbReference type="NCBI Taxonomy" id="441366"/>
    <lineage>
        <taxon>Eukaryota</taxon>
        <taxon>Metazoa</taxon>
        <taxon>Chordata</taxon>
        <taxon>Craniata</taxon>
        <taxon>Vertebrata</taxon>
        <taxon>Euteleostomi</taxon>
        <taxon>Actinopterygii</taxon>
        <taxon>Neopterygii</taxon>
        <taxon>Teleostei</taxon>
        <taxon>Neoteleostei</taxon>
        <taxon>Acanthomorphata</taxon>
        <taxon>Ovalentaria</taxon>
        <taxon>Blenniimorphae</taxon>
        <taxon>Blenniiformes</taxon>
        <taxon>Gobiesocoidei</taxon>
        <taxon>Gobiesocidae</taxon>
        <taxon>Gobiesocinae</taxon>
        <taxon>Gouania</taxon>
    </lineage>
</organism>
<evidence type="ECO:0008006" key="9">
    <source>
        <dbReference type="Google" id="ProtNLM"/>
    </source>
</evidence>
<evidence type="ECO:0000313" key="8">
    <source>
        <dbReference type="Proteomes" id="UP000694680"/>
    </source>
</evidence>
<evidence type="ECO:0000256" key="2">
    <source>
        <dbReference type="ARBA" id="ARBA00022771"/>
    </source>
</evidence>
<dbReference type="SMART" id="SM00336">
    <property type="entry name" value="BBOX"/>
    <property type="match status" value="2"/>
</dbReference>
<dbReference type="InterPro" id="IPR000315">
    <property type="entry name" value="Znf_B-box"/>
</dbReference>
<dbReference type="Proteomes" id="UP000694680">
    <property type="component" value="Chromosome 7"/>
</dbReference>
<reference evidence="7" key="3">
    <citation type="submission" date="2025-09" db="UniProtKB">
        <authorList>
            <consortium name="Ensembl"/>
        </authorList>
    </citation>
    <scope>IDENTIFICATION</scope>
</reference>
<reference evidence="7" key="1">
    <citation type="submission" date="2020-06" db="EMBL/GenBank/DDBJ databases">
        <authorList>
            <consortium name="Wellcome Sanger Institute Data Sharing"/>
        </authorList>
    </citation>
    <scope>NUCLEOTIDE SEQUENCE [LARGE SCALE GENOMIC DNA]</scope>
</reference>
<dbReference type="CDD" id="cd19769">
    <property type="entry name" value="Bbox2_TRIM16-like"/>
    <property type="match status" value="1"/>
</dbReference>
<dbReference type="Gene3D" id="3.30.40.10">
    <property type="entry name" value="Zinc/RING finger domain, C3HC4 (zinc finger)"/>
    <property type="match status" value="1"/>
</dbReference>
<dbReference type="InterPro" id="IPR001841">
    <property type="entry name" value="Znf_RING"/>
</dbReference>
<dbReference type="InterPro" id="IPR013083">
    <property type="entry name" value="Znf_RING/FYVE/PHD"/>
</dbReference>
<evidence type="ECO:0000313" key="7">
    <source>
        <dbReference type="Ensembl" id="ENSGWIP00000037784.1"/>
    </source>
</evidence>
<keyword evidence="3" id="KW-0862">Zinc</keyword>
<feature type="domain" description="B box-type" evidence="6">
    <location>
        <begin position="155"/>
        <end position="191"/>
    </location>
</feature>
<dbReference type="Gene3D" id="3.30.160.60">
    <property type="entry name" value="Classic Zinc Finger"/>
    <property type="match status" value="1"/>
</dbReference>
<dbReference type="PROSITE" id="PS50119">
    <property type="entry name" value="ZF_BBOX"/>
    <property type="match status" value="1"/>
</dbReference>
<sequence>MLSPKPEDLLAHELSCPICFQLYSDPVALPCGHNYCRDCIHKAMQANRKGASTCPECRSEFQGVECLQKNFKLCGIIQSYKAISTPLDLKQEKAEHNIVKVSCDYCVDEPALAVKTCLTCDMSLCSRHLQRHQEKKGFSSHSVVEPVDVLGGKGCSIHGQLLEYFCSNDMACLCTTCILEGHHENHDVLTLGIAEVEMRRALESNVKVQLLVSLTVHYDNMPSLSLCGWWLACPPHSIKVLGSSPGVDIWILSVWSLHVFSLLCEFPQSTLASSHNPKT</sequence>
<dbReference type="PANTHER" id="PTHR25465">
    <property type="entry name" value="B-BOX DOMAIN CONTAINING"/>
    <property type="match status" value="1"/>
</dbReference>
<name>A0A8C5H148_GOUWI</name>
<keyword evidence="8" id="KW-1185">Reference proteome</keyword>
<dbReference type="SUPFAM" id="SSF57845">
    <property type="entry name" value="B-box zinc-binding domain"/>
    <property type="match status" value="1"/>
</dbReference>
<keyword evidence="1" id="KW-0479">Metal-binding</keyword>
<dbReference type="PANTHER" id="PTHR25465:SF14">
    <property type="entry name" value="E3 UBIQUITIN-PROTEIN LIGASE TRIM65"/>
    <property type="match status" value="1"/>
</dbReference>
<evidence type="ECO:0000256" key="1">
    <source>
        <dbReference type="ARBA" id="ARBA00022723"/>
    </source>
</evidence>
<keyword evidence="2 4" id="KW-0863">Zinc-finger</keyword>
<dbReference type="Pfam" id="PF13445">
    <property type="entry name" value="zf-RING_UBOX"/>
    <property type="match status" value="1"/>
</dbReference>
<evidence type="ECO:0000259" key="6">
    <source>
        <dbReference type="PROSITE" id="PS50119"/>
    </source>
</evidence>
<accession>A0A8C5H148</accession>
<dbReference type="GO" id="GO:0008270">
    <property type="term" value="F:zinc ion binding"/>
    <property type="evidence" value="ECO:0007669"/>
    <property type="project" value="UniProtKB-KW"/>
</dbReference>
<dbReference type="InterPro" id="IPR051051">
    <property type="entry name" value="E3_ubiq-ligase_TRIM/RNF"/>
</dbReference>
<dbReference type="Ensembl" id="ENSGWIT00000041145.1">
    <property type="protein sequence ID" value="ENSGWIP00000037784.1"/>
    <property type="gene ID" value="ENSGWIG00000019407.1"/>
</dbReference>